<dbReference type="PANTHER" id="PTHR34820:SF4">
    <property type="entry name" value="INNER MEMBRANE PROTEIN YEBZ"/>
    <property type="match status" value="1"/>
</dbReference>
<keyword evidence="5 6" id="KW-0472">Membrane</keyword>
<evidence type="ECO:0000256" key="3">
    <source>
        <dbReference type="ARBA" id="ARBA00022692"/>
    </source>
</evidence>
<evidence type="ECO:0000313" key="9">
    <source>
        <dbReference type="Proteomes" id="UP001597182"/>
    </source>
</evidence>
<feature type="transmembrane region" description="Helical" evidence="6">
    <location>
        <begin position="301"/>
        <end position="322"/>
    </location>
</feature>
<feature type="transmembrane region" description="Helical" evidence="6">
    <location>
        <begin position="235"/>
        <end position="256"/>
    </location>
</feature>
<feature type="transmembrane region" description="Helical" evidence="6">
    <location>
        <begin position="141"/>
        <end position="160"/>
    </location>
</feature>
<feature type="transmembrane region" description="Helical" evidence="6">
    <location>
        <begin position="169"/>
        <end position="189"/>
    </location>
</feature>
<keyword evidence="4 6" id="KW-1133">Transmembrane helix</keyword>
<accession>A0ABW3VGI8</accession>
<evidence type="ECO:0000256" key="5">
    <source>
        <dbReference type="ARBA" id="ARBA00023136"/>
    </source>
</evidence>
<reference evidence="9" key="1">
    <citation type="journal article" date="2019" name="Int. J. Syst. Evol. Microbiol.">
        <title>The Global Catalogue of Microorganisms (GCM) 10K type strain sequencing project: providing services to taxonomists for standard genome sequencing and annotation.</title>
        <authorList>
            <consortium name="The Broad Institute Genomics Platform"/>
            <consortium name="The Broad Institute Genome Sequencing Center for Infectious Disease"/>
            <person name="Wu L."/>
            <person name="Ma J."/>
        </authorList>
    </citation>
    <scope>NUCLEOTIDE SEQUENCE [LARGE SCALE GENOMIC DNA]</scope>
    <source>
        <strain evidence="9">CCUG 49018</strain>
    </source>
</reference>
<dbReference type="RefSeq" id="WP_013672354.1">
    <property type="nucleotide sequence ID" value="NZ_BAABKS010000080.1"/>
</dbReference>
<comment type="subcellular location">
    <subcellularLocation>
        <location evidence="1">Cell membrane</location>
        <topology evidence="1">Multi-pass membrane protein</topology>
    </subcellularLocation>
</comment>
<feature type="transmembrane region" description="Helical" evidence="6">
    <location>
        <begin position="93"/>
        <end position="113"/>
    </location>
</feature>
<feature type="transmembrane region" description="Helical" evidence="6">
    <location>
        <begin position="50"/>
        <end position="72"/>
    </location>
</feature>
<feature type="domain" description="Copper resistance protein D" evidence="7">
    <location>
        <begin position="231"/>
        <end position="322"/>
    </location>
</feature>
<dbReference type="InterPro" id="IPR008457">
    <property type="entry name" value="Cu-R_CopD_dom"/>
</dbReference>
<evidence type="ECO:0000313" key="8">
    <source>
        <dbReference type="EMBL" id="MFD1233745.1"/>
    </source>
</evidence>
<gene>
    <name evidence="8" type="ORF">ACFQ34_10670</name>
</gene>
<keyword evidence="3 6" id="KW-0812">Transmembrane</keyword>
<keyword evidence="2" id="KW-1003">Cell membrane</keyword>
<feature type="transmembrane region" description="Helical" evidence="6">
    <location>
        <begin position="268"/>
        <end position="289"/>
    </location>
</feature>
<sequence>MNRAAARSGSTSRLLPVLWAGLAVAVAVVAGVLADALSSSTFPLRVATEVTRSAMDVAGIACVGMGLLSALLRTTGVAERDHETLDRRLDRSIVVVGGVWVVVVLCDIAFRAADAYDVPVGALGGGELVHWATSLASGRGLVLTAACVLVVVGCATARLLRADAVPPRAALVAALLGLLTPAVTGHAGTASDHELAVIMSALHVAAASAWVGGLGAVLVFLGGRRALLDPVLPRFSRLATFCIVGVGVTGVLNALLRLPGLGALFTTGYGWLVVAKVVLLAVLAVLGNAARVRLATGRLPVLRWAAVEVTVMAMAIGVAAALTQTA</sequence>
<evidence type="ECO:0000256" key="2">
    <source>
        <dbReference type="ARBA" id="ARBA00022475"/>
    </source>
</evidence>
<name>A0ABW3VGI8_9PSEU</name>
<dbReference type="Pfam" id="PF05425">
    <property type="entry name" value="CopD"/>
    <property type="match status" value="1"/>
</dbReference>
<evidence type="ECO:0000259" key="7">
    <source>
        <dbReference type="Pfam" id="PF05425"/>
    </source>
</evidence>
<comment type="caution">
    <text evidence="8">The sequence shown here is derived from an EMBL/GenBank/DDBJ whole genome shotgun (WGS) entry which is preliminary data.</text>
</comment>
<evidence type="ECO:0000256" key="6">
    <source>
        <dbReference type="SAM" id="Phobius"/>
    </source>
</evidence>
<organism evidence="8 9">
    <name type="scientific">Pseudonocardia benzenivorans</name>
    <dbReference type="NCBI Taxonomy" id="228005"/>
    <lineage>
        <taxon>Bacteria</taxon>
        <taxon>Bacillati</taxon>
        <taxon>Actinomycetota</taxon>
        <taxon>Actinomycetes</taxon>
        <taxon>Pseudonocardiales</taxon>
        <taxon>Pseudonocardiaceae</taxon>
        <taxon>Pseudonocardia</taxon>
    </lineage>
</organism>
<proteinExistence type="predicted"/>
<dbReference type="Proteomes" id="UP001597182">
    <property type="component" value="Unassembled WGS sequence"/>
</dbReference>
<dbReference type="InterPro" id="IPR032694">
    <property type="entry name" value="CopC/D"/>
</dbReference>
<protein>
    <submittedName>
        <fullName evidence="8">Copper resistance D family protein</fullName>
    </submittedName>
</protein>
<keyword evidence="9" id="KW-1185">Reference proteome</keyword>
<dbReference type="EMBL" id="JBHTMB010000080">
    <property type="protein sequence ID" value="MFD1233745.1"/>
    <property type="molecule type" value="Genomic_DNA"/>
</dbReference>
<feature type="transmembrane region" description="Helical" evidence="6">
    <location>
        <begin position="195"/>
        <end position="223"/>
    </location>
</feature>
<dbReference type="PANTHER" id="PTHR34820">
    <property type="entry name" value="INNER MEMBRANE PROTEIN YEBZ"/>
    <property type="match status" value="1"/>
</dbReference>
<evidence type="ECO:0000256" key="4">
    <source>
        <dbReference type="ARBA" id="ARBA00022989"/>
    </source>
</evidence>
<evidence type="ECO:0000256" key="1">
    <source>
        <dbReference type="ARBA" id="ARBA00004651"/>
    </source>
</evidence>